<evidence type="ECO:0000313" key="2">
    <source>
        <dbReference type="Proteomes" id="UP000028487"/>
    </source>
</evidence>
<dbReference type="EMBL" id="CBSV010000217">
    <property type="protein sequence ID" value="CDH02815.1"/>
    <property type="molecule type" value="Genomic_DNA"/>
</dbReference>
<sequence>MSKLFKLILKAILSPEKIVKDTLIDKKQVNQVEINTKDRFFVNKDGSIALNPNNEEVQKAFAANIEKLHSIRKG</sequence>
<proteinExistence type="predicted"/>
<reference evidence="1" key="1">
    <citation type="submission" date="2013-07" db="EMBL/GenBank/DDBJ databases">
        <title>Sub-species coevolution in mutualistic symbiosis.</title>
        <authorList>
            <person name="Murfin K."/>
            <person name="Klassen J."/>
            <person name="Lee M."/>
            <person name="Forst S."/>
            <person name="Stock P."/>
            <person name="Goodrich-Blair H."/>
        </authorList>
    </citation>
    <scope>NUCLEOTIDE SEQUENCE [LARGE SCALE GENOMIC DNA]</scope>
    <source>
        <strain evidence="1">Feltiae Moldova</strain>
    </source>
</reference>
<dbReference type="Proteomes" id="UP000028487">
    <property type="component" value="Unassembled WGS sequence"/>
</dbReference>
<gene>
    <name evidence="1" type="ORF">XBFM1_460005</name>
</gene>
<evidence type="ECO:0000313" key="1">
    <source>
        <dbReference type="EMBL" id="CDH02815.1"/>
    </source>
</evidence>
<dbReference type="HOGENOM" id="CLU_198324_0_0_6"/>
<organism evidence="1 2">
    <name type="scientific">Xenorhabdus bovienii str. feltiae Moldova</name>
    <dbReference type="NCBI Taxonomy" id="1398200"/>
    <lineage>
        <taxon>Bacteria</taxon>
        <taxon>Pseudomonadati</taxon>
        <taxon>Pseudomonadota</taxon>
        <taxon>Gammaproteobacteria</taxon>
        <taxon>Enterobacterales</taxon>
        <taxon>Morganellaceae</taxon>
        <taxon>Xenorhabdus</taxon>
    </lineage>
</organism>
<accession>A0A077NV87</accession>
<name>A0A077NV87_XENBV</name>
<comment type="caution">
    <text evidence="1">The sequence shown here is derived from an EMBL/GenBank/DDBJ whole genome shotgun (WGS) entry which is preliminary data.</text>
</comment>
<dbReference type="RefSeq" id="WP_038221663.1">
    <property type="nucleotide sequence ID" value="NZ_CAWLWD010000042.1"/>
</dbReference>
<protein>
    <submittedName>
        <fullName evidence="1">Phage protein</fullName>
    </submittedName>
</protein>
<dbReference type="AlphaFoldDB" id="A0A077NV87"/>